<sequence length="159" mass="18085">MEYDHRFSGSPPTTPPLKTKHHHHCLISCFRPCPSHAASDDKTSPRPLLRSPTSWIRSKVHDFPDNCSRCPILPSHYNWGKHHHQRRHSAEFRYDPLSYALNFDEGVAEDESAASADELRHRRFSSRLPLSPPRGGSNRGGGFDDLKAVRGSELPPLRF</sequence>
<protein>
    <submittedName>
        <fullName evidence="2">Uncharacterized protein</fullName>
    </submittedName>
</protein>
<organism evidence="2 3">
    <name type="scientific">Canna indica</name>
    <name type="common">Indian-shot</name>
    <dbReference type="NCBI Taxonomy" id="4628"/>
    <lineage>
        <taxon>Eukaryota</taxon>
        <taxon>Viridiplantae</taxon>
        <taxon>Streptophyta</taxon>
        <taxon>Embryophyta</taxon>
        <taxon>Tracheophyta</taxon>
        <taxon>Spermatophyta</taxon>
        <taxon>Magnoliopsida</taxon>
        <taxon>Liliopsida</taxon>
        <taxon>Zingiberales</taxon>
        <taxon>Cannaceae</taxon>
        <taxon>Canna</taxon>
    </lineage>
</organism>
<dbReference type="AlphaFoldDB" id="A0AAQ3L4Y1"/>
<evidence type="ECO:0000256" key="1">
    <source>
        <dbReference type="SAM" id="MobiDB-lite"/>
    </source>
</evidence>
<keyword evidence="3" id="KW-1185">Reference proteome</keyword>
<dbReference type="Proteomes" id="UP001327560">
    <property type="component" value="Chromosome 8"/>
</dbReference>
<accession>A0AAQ3L4Y1</accession>
<dbReference type="EMBL" id="CP136897">
    <property type="protein sequence ID" value="WOL16967.1"/>
    <property type="molecule type" value="Genomic_DNA"/>
</dbReference>
<reference evidence="2 3" key="1">
    <citation type="submission" date="2023-10" db="EMBL/GenBank/DDBJ databases">
        <title>Chromosome-scale genome assembly provides insights into flower coloration mechanisms of Canna indica.</title>
        <authorList>
            <person name="Li C."/>
        </authorList>
    </citation>
    <scope>NUCLEOTIDE SEQUENCE [LARGE SCALE GENOMIC DNA]</scope>
    <source>
        <tissue evidence="2">Flower</tissue>
    </source>
</reference>
<feature type="region of interest" description="Disordered" evidence="1">
    <location>
        <begin position="124"/>
        <end position="159"/>
    </location>
</feature>
<evidence type="ECO:0000313" key="3">
    <source>
        <dbReference type="Proteomes" id="UP001327560"/>
    </source>
</evidence>
<proteinExistence type="predicted"/>
<gene>
    <name evidence="2" type="ORF">Cni_G25755</name>
</gene>
<dbReference type="PANTHER" id="PTHR33168">
    <property type="entry name" value="STRESS INDUCED PROTEIN-RELATED"/>
    <property type="match status" value="1"/>
</dbReference>
<evidence type="ECO:0000313" key="2">
    <source>
        <dbReference type="EMBL" id="WOL16967.1"/>
    </source>
</evidence>
<name>A0AAQ3L4Y1_9LILI</name>